<comment type="caution">
    <text evidence="1">The sequence shown here is derived from an EMBL/GenBank/DDBJ whole genome shotgun (WGS) entry which is preliminary data.</text>
</comment>
<dbReference type="EMBL" id="BAEO01000063">
    <property type="protein sequence ID" value="GAC21639.1"/>
    <property type="molecule type" value="Genomic_DNA"/>
</dbReference>
<accession>K6XLU5</accession>
<protein>
    <submittedName>
        <fullName evidence="1">Uncharacterized protein</fullName>
    </submittedName>
</protein>
<reference evidence="1 2" key="1">
    <citation type="journal article" date="2017" name="Antonie Van Leeuwenhoek">
        <title>Rhizobium rhizosphaerae sp. nov., a novel species isolated from rice rhizosphere.</title>
        <authorList>
            <person name="Zhao J.J."/>
            <person name="Zhang J."/>
            <person name="Zhang R.J."/>
            <person name="Zhang C.W."/>
            <person name="Yin H.Q."/>
            <person name="Zhang X.X."/>
        </authorList>
    </citation>
    <scope>NUCLEOTIDE SEQUENCE [LARGE SCALE GENOMIC DNA]</scope>
    <source>
        <strain evidence="1 2">BSs20135</strain>
    </source>
</reference>
<name>K6XLU5_9ALTE</name>
<evidence type="ECO:0000313" key="2">
    <source>
        <dbReference type="Proteomes" id="UP000006327"/>
    </source>
</evidence>
<dbReference type="AlphaFoldDB" id="K6XLU5"/>
<evidence type="ECO:0000313" key="1">
    <source>
        <dbReference type="EMBL" id="GAC21639.1"/>
    </source>
</evidence>
<proteinExistence type="predicted"/>
<sequence>MGGLVIHYWNNTIERLDSLKAGKFADQVAELQLAINQSMD</sequence>
<gene>
    <name evidence="1" type="ORF">GARC_4698</name>
</gene>
<keyword evidence="2" id="KW-1185">Reference proteome</keyword>
<dbReference type="Proteomes" id="UP000006327">
    <property type="component" value="Unassembled WGS sequence"/>
</dbReference>
<organism evidence="1 2">
    <name type="scientific">Paraglaciecola arctica BSs20135</name>
    <dbReference type="NCBI Taxonomy" id="493475"/>
    <lineage>
        <taxon>Bacteria</taxon>
        <taxon>Pseudomonadati</taxon>
        <taxon>Pseudomonadota</taxon>
        <taxon>Gammaproteobacteria</taxon>
        <taxon>Alteromonadales</taxon>
        <taxon>Alteromonadaceae</taxon>
        <taxon>Paraglaciecola</taxon>
    </lineage>
</organism>